<dbReference type="InterPro" id="IPR010982">
    <property type="entry name" value="Lambda_DNA-bd_dom_sf"/>
</dbReference>
<dbReference type="SMART" id="SM00354">
    <property type="entry name" value="HTH_LACI"/>
    <property type="match status" value="1"/>
</dbReference>
<dbReference type="PANTHER" id="PTHR30146:SF138">
    <property type="entry name" value="TRANSCRIPTIONAL REGULATORY PROTEIN"/>
    <property type="match status" value="1"/>
</dbReference>
<dbReference type="EMBL" id="JBHSLV010000030">
    <property type="protein sequence ID" value="MFC5394351.1"/>
    <property type="molecule type" value="Genomic_DNA"/>
</dbReference>
<evidence type="ECO:0000259" key="4">
    <source>
        <dbReference type="PROSITE" id="PS50932"/>
    </source>
</evidence>
<comment type="caution">
    <text evidence="5">The sequence shown here is derived from an EMBL/GenBank/DDBJ whole genome shotgun (WGS) entry which is preliminary data.</text>
</comment>
<dbReference type="SUPFAM" id="SSF53822">
    <property type="entry name" value="Periplasmic binding protein-like I"/>
    <property type="match status" value="1"/>
</dbReference>
<organism evidence="5 6">
    <name type="scientific">Bosea vestrisii</name>
    <dbReference type="NCBI Taxonomy" id="151416"/>
    <lineage>
        <taxon>Bacteria</taxon>
        <taxon>Pseudomonadati</taxon>
        <taxon>Pseudomonadota</taxon>
        <taxon>Alphaproteobacteria</taxon>
        <taxon>Hyphomicrobiales</taxon>
        <taxon>Boseaceae</taxon>
        <taxon>Bosea</taxon>
    </lineage>
</organism>
<evidence type="ECO:0000313" key="6">
    <source>
        <dbReference type="Proteomes" id="UP001596104"/>
    </source>
</evidence>
<dbReference type="SUPFAM" id="SSF47413">
    <property type="entry name" value="lambda repressor-like DNA-binding domains"/>
    <property type="match status" value="1"/>
</dbReference>
<protein>
    <submittedName>
        <fullName evidence="5">LacI family DNA-binding transcriptional regulator</fullName>
    </submittedName>
</protein>
<dbReference type="Pfam" id="PF13377">
    <property type="entry name" value="Peripla_BP_3"/>
    <property type="match status" value="1"/>
</dbReference>
<evidence type="ECO:0000256" key="1">
    <source>
        <dbReference type="ARBA" id="ARBA00023015"/>
    </source>
</evidence>
<dbReference type="PROSITE" id="PS50932">
    <property type="entry name" value="HTH_LACI_2"/>
    <property type="match status" value="1"/>
</dbReference>
<accession>A0ABW0HCN0</accession>
<gene>
    <name evidence="5" type="ORF">ACFPPC_17050</name>
</gene>
<proteinExistence type="predicted"/>
<keyword evidence="2 5" id="KW-0238">DNA-binding</keyword>
<evidence type="ECO:0000256" key="3">
    <source>
        <dbReference type="ARBA" id="ARBA00023163"/>
    </source>
</evidence>
<dbReference type="Proteomes" id="UP001596104">
    <property type="component" value="Unassembled WGS sequence"/>
</dbReference>
<dbReference type="CDD" id="cd01392">
    <property type="entry name" value="HTH_LacI"/>
    <property type="match status" value="1"/>
</dbReference>
<feature type="domain" description="HTH lacI-type" evidence="4">
    <location>
        <begin position="11"/>
        <end position="67"/>
    </location>
</feature>
<dbReference type="InterPro" id="IPR046335">
    <property type="entry name" value="LacI/GalR-like_sensor"/>
</dbReference>
<dbReference type="InterPro" id="IPR028082">
    <property type="entry name" value="Peripla_BP_I"/>
</dbReference>
<dbReference type="RefSeq" id="WP_377009604.1">
    <property type="nucleotide sequence ID" value="NZ_JBHSLV010000030.1"/>
</dbReference>
<dbReference type="CDD" id="cd06267">
    <property type="entry name" value="PBP1_LacI_sugar_binding-like"/>
    <property type="match status" value="1"/>
</dbReference>
<dbReference type="Pfam" id="PF00356">
    <property type="entry name" value="LacI"/>
    <property type="match status" value="1"/>
</dbReference>
<keyword evidence="1" id="KW-0805">Transcription regulation</keyword>
<evidence type="ECO:0000256" key="2">
    <source>
        <dbReference type="ARBA" id="ARBA00023125"/>
    </source>
</evidence>
<dbReference type="PRINTS" id="PR00036">
    <property type="entry name" value="HTHLACI"/>
</dbReference>
<evidence type="ECO:0000313" key="5">
    <source>
        <dbReference type="EMBL" id="MFC5394351.1"/>
    </source>
</evidence>
<keyword evidence="3" id="KW-0804">Transcription</keyword>
<dbReference type="Gene3D" id="1.10.260.40">
    <property type="entry name" value="lambda repressor-like DNA-binding domains"/>
    <property type="match status" value="1"/>
</dbReference>
<dbReference type="InterPro" id="IPR000843">
    <property type="entry name" value="HTH_LacI"/>
</dbReference>
<sequence>MPRSPSKTRPITIKDVAQFAGVHASTVSRALNPATRSMVAQDLAASILRAAQELGYQPDHLAASLRTGRSLLVGVLLPDIANPVFAPILSGITERLIEDGYSTIVADAGPGAPSATTLLDGLIAHRVDGLVLATATRDDALVGRCLERNVPVVLVNRAEAQARVSAAVSDDMRGMQLAVDHLVGLGHRRIGHIAGPPTLSTGLLRLRGFEAAIRDQNTPLESFSQSATAYSREAGAEAAGRLLTAAPQITAIVAANDLLALGAYDALRERGLRCPEDISVVGHNDMPLMDLVAPALTSVRIEHRAMGREAAELLVQRMRRADASTRMVMLTPRLVVRGSTAAPRPEQR</sequence>
<reference evidence="6" key="1">
    <citation type="journal article" date="2019" name="Int. J. Syst. Evol. Microbiol.">
        <title>The Global Catalogue of Microorganisms (GCM) 10K type strain sequencing project: providing services to taxonomists for standard genome sequencing and annotation.</title>
        <authorList>
            <consortium name="The Broad Institute Genomics Platform"/>
            <consortium name="The Broad Institute Genome Sequencing Center for Infectious Disease"/>
            <person name="Wu L."/>
            <person name="Ma J."/>
        </authorList>
    </citation>
    <scope>NUCLEOTIDE SEQUENCE [LARGE SCALE GENOMIC DNA]</scope>
    <source>
        <strain evidence="6">CGMCC 1.16326</strain>
    </source>
</reference>
<dbReference type="GO" id="GO:0003677">
    <property type="term" value="F:DNA binding"/>
    <property type="evidence" value="ECO:0007669"/>
    <property type="project" value="UniProtKB-KW"/>
</dbReference>
<name>A0ABW0HCN0_9HYPH</name>
<dbReference type="PANTHER" id="PTHR30146">
    <property type="entry name" value="LACI-RELATED TRANSCRIPTIONAL REPRESSOR"/>
    <property type="match status" value="1"/>
</dbReference>
<keyword evidence="6" id="KW-1185">Reference proteome</keyword>
<dbReference type="Gene3D" id="3.40.50.2300">
    <property type="match status" value="2"/>
</dbReference>